<evidence type="ECO:0000256" key="4">
    <source>
        <dbReference type="ARBA" id="ARBA00023316"/>
    </source>
</evidence>
<dbReference type="PANTHER" id="PTHR30417:SF1">
    <property type="entry name" value="N-ACETYLMURAMOYL-L-ALANINE AMIDASE AMID"/>
    <property type="match status" value="1"/>
</dbReference>
<dbReference type="InterPro" id="IPR051206">
    <property type="entry name" value="NAMLAA_amidase_2"/>
</dbReference>
<evidence type="ECO:0000256" key="1">
    <source>
        <dbReference type="ARBA" id="ARBA00001561"/>
    </source>
</evidence>
<proteinExistence type="predicted"/>
<dbReference type="RefSeq" id="WP_139776705.1">
    <property type="nucleotide sequence ID" value="NZ_MTSM01000060.1"/>
</dbReference>
<feature type="non-terminal residue" evidence="6">
    <location>
        <position position="1"/>
    </location>
</feature>
<protein>
    <recommendedName>
        <fullName evidence="2">N-acetylmuramoyl-L-alanine amidase</fullName>
        <ecNumber evidence="2">3.5.1.28</ecNumber>
    </recommendedName>
</protein>
<evidence type="ECO:0000313" key="7">
    <source>
        <dbReference type="Proteomes" id="UP000191418"/>
    </source>
</evidence>
<keyword evidence="7" id="KW-1185">Reference proteome</keyword>
<accession>A0A1V4T0F1</accession>
<dbReference type="InterPro" id="IPR002502">
    <property type="entry name" value="Amidase_domain"/>
</dbReference>
<gene>
    <name evidence="6" type="ORF">BTE48_16150</name>
</gene>
<comment type="caution">
    <text evidence="6">The sequence shown here is derived from an EMBL/GenBank/DDBJ whole genome shotgun (WGS) entry which is preliminary data.</text>
</comment>
<dbReference type="Pfam" id="PF01510">
    <property type="entry name" value="Amidase_2"/>
    <property type="match status" value="1"/>
</dbReference>
<dbReference type="SMART" id="SM00644">
    <property type="entry name" value="Ami_2"/>
    <property type="match status" value="1"/>
</dbReference>
<evidence type="ECO:0000259" key="5">
    <source>
        <dbReference type="SMART" id="SM00644"/>
    </source>
</evidence>
<dbReference type="AlphaFoldDB" id="A0A1V4T0F1"/>
<dbReference type="Proteomes" id="UP000191418">
    <property type="component" value="Unassembled WGS sequence"/>
</dbReference>
<feature type="domain" description="N-acetylmuramoyl-L-alanine amidase" evidence="5">
    <location>
        <begin position="1"/>
        <end position="131"/>
    </location>
</feature>
<sequence>SAPLGIVFHNDAGSQNANANFYRNWLPTHDAENGFAHYYVASDGIYQAEDEKNMAWHTANPNGNANYIGIEICQSMGDEKTFRENEQKAFKLGAEICKRYGWTPNYSLFPLHKEFSSTSCPHRSSELHGKSVRAVRQYFTDQVMKYYNGKGNTNTETNNKGGIATMYAIYWKLNAKTKGKDAYFFNGVEFKHIPNPLTINVLKTIYKDNNCKDIPEYDWSEKTNPTAGLLENMFK</sequence>
<evidence type="ECO:0000256" key="2">
    <source>
        <dbReference type="ARBA" id="ARBA00011901"/>
    </source>
</evidence>
<dbReference type="EC" id="3.5.1.28" evidence="2"/>
<reference evidence="6 7" key="1">
    <citation type="submission" date="2017-01" db="EMBL/GenBank/DDBJ databases">
        <title>Genome Sequencing of a Marine Spirillum, Oceanospirillum multiglobuliferum ATCC 33336, from Japan.</title>
        <authorList>
            <person name="Carney J.G."/>
            <person name="Trachtenberg A.M."/>
            <person name="Rheaume B.A."/>
            <person name="Linnane J.D."/>
            <person name="Pitts N.L."/>
            <person name="Mykles D.L."/>
            <person name="Maclea K.S."/>
        </authorList>
    </citation>
    <scope>NUCLEOTIDE SEQUENCE [LARGE SCALE GENOMIC DNA]</scope>
    <source>
        <strain evidence="6 7">ATCC 33336</strain>
    </source>
</reference>
<dbReference type="GO" id="GO:0009254">
    <property type="term" value="P:peptidoglycan turnover"/>
    <property type="evidence" value="ECO:0007669"/>
    <property type="project" value="TreeGrafter"/>
</dbReference>
<dbReference type="Gene3D" id="3.40.80.10">
    <property type="entry name" value="Peptidoglycan recognition protein-like"/>
    <property type="match status" value="1"/>
</dbReference>
<dbReference type="GO" id="GO:0071555">
    <property type="term" value="P:cell wall organization"/>
    <property type="evidence" value="ECO:0007669"/>
    <property type="project" value="UniProtKB-KW"/>
</dbReference>
<evidence type="ECO:0000313" key="6">
    <source>
        <dbReference type="EMBL" id="OPX54072.1"/>
    </source>
</evidence>
<dbReference type="SUPFAM" id="SSF55846">
    <property type="entry name" value="N-acetylmuramoyl-L-alanine amidase-like"/>
    <property type="match status" value="1"/>
</dbReference>
<dbReference type="PANTHER" id="PTHR30417">
    <property type="entry name" value="N-ACETYLMURAMOYL-L-ALANINE AMIDASE AMID"/>
    <property type="match status" value="1"/>
</dbReference>
<dbReference type="EMBL" id="MTSM01000060">
    <property type="protein sequence ID" value="OPX54072.1"/>
    <property type="molecule type" value="Genomic_DNA"/>
</dbReference>
<name>A0A1V4T0F1_9GAMM</name>
<keyword evidence="4" id="KW-0961">Cell wall biogenesis/degradation</keyword>
<dbReference type="GO" id="GO:0008745">
    <property type="term" value="F:N-acetylmuramoyl-L-alanine amidase activity"/>
    <property type="evidence" value="ECO:0007669"/>
    <property type="project" value="UniProtKB-EC"/>
</dbReference>
<dbReference type="InterPro" id="IPR036505">
    <property type="entry name" value="Amidase/PGRP_sf"/>
</dbReference>
<organism evidence="6 7">
    <name type="scientific">Oceanospirillum multiglobuliferum</name>
    <dbReference type="NCBI Taxonomy" id="64969"/>
    <lineage>
        <taxon>Bacteria</taxon>
        <taxon>Pseudomonadati</taxon>
        <taxon>Pseudomonadota</taxon>
        <taxon>Gammaproteobacteria</taxon>
        <taxon>Oceanospirillales</taxon>
        <taxon>Oceanospirillaceae</taxon>
        <taxon>Oceanospirillum</taxon>
    </lineage>
</organism>
<dbReference type="GO" id="GO:0009253">
    <property type="term" value="P:peptidoglycan catabolic process"/>
    <property type="evidence" value="ECO:0007669"/>
    <property type="project" value="InterPro"/>
</dbReference>
<comment type="catalytic activity">
    <reaction evidence="1">
        <text>Hydrolyzes the link between N-acetylmuramoyl residues and L-amino acid residues in certain cell-wall glycopeptides.</text>
        <dbReference type="EC" id="3.5.1.28"/>
    </reaction>
</comment>
<keyword evidence="3" id="KW-0378">Hydrolase</keyword>
<evidence type="ECO:0000256" key="3">
    <source>
        <dbReference type="ARBA" id="ARBA00022801"/>
    </source>
</evidence>
<dbReference type="CDD" id="cd06583">
    <property type="entry name" value="PGRP"/>
    <property type="match status" value="1"/>
</dbReference>